<feature type="region of interest" description="Disordered" evidence="12">
    <location>
        <begin position="277"/>
        <end position="404"/>
    </location>
</feature>
<feature type="compositionally biased region" description="Polar residues" evidence="12">
    <location>
        <begin position="357"/>
        <end position="366"/>
    </location>
</feature>
<evidence type="ECO:0000256" key="12">
    <source>
        <dbReference type="SAM" id="MobiDB-lite"/>
    </source>
</evidence>
<dbReference type="VEuPathDB" id="CryptoDB:Vbra_11735"/>
<dbReference type="PANTHER" id="PTHR44899">
    <property type="entry name" value="CAMK FAMILY PROTEIN KINASE"/>
    <property type="match status" value="1"/>
</dbReference>
<protein>
    <recommendedName>
        <fullName evidence="1">non-specific serine/threonine protein kinase</fullName>
        <ecNumber evidence="1">2.7.11.1</ecNumber>
    </recommendedName>
</protein>
<dbReference type="OrthoDB" id="248923at2759"/>
<name>A0A0G4EFM3_VITBC</name>
<dbReference type="InterPro" id="IPR051131">
    <property type="entry name" value="NEK_Ser/Thr_kinase_NIMA"/>
</dbReference>
<sequence>MASLSPSLQSYGYQLGSRVGGGQFGQVYFVAKASDKATTLVAKLIQPADDKTKESALQEAHLLKMLSHPHIVACVDALQLDTGHIAIVLEYCAGGDLSAKVETCKQNPNQARFTEERIMLWFVQMAEGIHYLHQQRILHRDIKSKNVFLDGADNLKIGDLGLSKVFTGQQEEAKSFVGTPLYLAPEICENKPYTYKADIWALGCIVYELVALQSAFHGTGLLQVVWKIVTNQPRPLPPDCPSGIRDIIMRTLEKDPAKRVSLAALLQDEYVKGYVQKNASRHQQAAIPSGPPRPSVPTKSTHPRHALQPTVFSFPSPSKPSPSPSPVPPTAPVPHNQKTGGSLRAQRYSARPRLSVDKSQASSGASTAAPPRLEISAVGRRSGDTLEYSVSTAGGGERNKDVGGESSQDFVMLFANREASERAMDNSSELHVLSEAYVYGVLLKMRIKLEKAGSTVEKLFARFDTSKDGMLNMQEFIQALSAFPQLGLSSWEVVELFKHFDYDKNQQISLAEFRSTLENANKNDEWSGLNSPIRSGFGTAVLVGSRHVPKEMLTNGDEADVMLPLGMVKEAVERAGYSLREVFEEYDTYGRGAIAQHDFQRLVAMLVPSMRPIDIDRLFAMMDKDKSGDINFKEFLANFEDPTSPYHKMVHSPFSPMSPDASPGGMGQHHGISSESGMSWRKRDPLHRLPGLVMSERYSKHVLARLQRRLVKRGLSVREAFNLYDMDGDGALDLSELKLVIASLNLGVSAAEVDHLFARLDQDGDKVVTLSEFERALASASEDKSVLATRAWAKGVLEKMGEGIARAGMTLEEAFHKFDRHNTGKIPRASFRAVLHLFEPSLTNRELDSVFEVADKDSSGDVDWQEFLEGTTTS</sequence>
<dbReference type="SUPFAM" id="SSF47473">
    <property type="entry name" value="EF-hand"/>
    <property type="match status" value="2"/>
</dbReference>
<evidence type="ECO:0000256" key="9">
    <source>
        <dbReference type="ARBA" id="ARBA00047899"/>
    </source>
</evidence>
<dbReference type="OMA" id="SHVEWAQ"/>
<keyword evidence="5" id="KW-0418">Kinase</keyword>
<evidence type="ECO:0000256" key="11">
    <source>
        <dbReference type="PROSITE-ProRule" id="PRU10141"/>
    </source>
</evidence>
<dbReference type="Pfam" id="PF13499">
    <property type="entry name" value="EF-hand_7"/>
    <property type="match status" value="4"/>
</dbReference>
<dbReference type="PANTHER" id="PTHR44899:SF3">
    <property type="entry name" value="SERINE_THREONINE-PROTEIN KINASE NEK1"/>
    <property type="match status" value="1"/>
</dbReference>
<comment type="similarity">
    <text evidence="8">Belongs to the protein kinase superfamily. Ser/Thr protein kinase family. CDPK subfamily.</text>
</comment>
<dbReference type="Pfam" id="PF00069">
    <property type="entry name" value="Pkinase"/>
    <property type="match status" value="1"/>
</dbReference>
<dbReference type="InterPro" id="IPR011009">
    <property type="entry name" value="Kinase-like_dom_sf"/>
</dbReference>
<evidence type="ECO:0000256" key="5">
    <source>
        <dbReference type="ARBA" id="ARBA00022777"/>
    </source>
</evidence>
<organism evidence="15 16">
    <name type="scientific">Vitrella brassicaformis (strain CCMP3155)</name>
    <dbReference type="NCBI Taxonomy" id="1169540"/>
    <lineage>
        <taxon>Eukaryota</taxon>
        <taxon>Sar</taxon>
        <taxon>Alveolata</taxon>
        <taxon>Colpodellida</taxon>
        <taxon>Vitrellaceae</taxon>
        <taxon>Vitrella</taxon>
    </lineage>
</organism>
<dbReference type="PROSITE" id="PS00018">
    <property type="entry name" value="EF_HAND_1"/>
    <property type="match status" value="6"/>
</dbReference>
<feature type="domain" description="EF-hand" evidence="14">
    <location>
        <begin position="712"/>
        <end position="747"/>
    </location>
</feature>
<evidence type="ECO:0000256" key="6">
    <source>
        <dbReference type="ARBA" id="ARBA00022837"/>
    </source>
</evidence>
<evidence type="ECO:0000256" key="10">
    <source>
        <dbReference type="ARBA" id="ARBA00048679"/>
    </source>
</evidence>
<keyword evidence="2" id="KW-0723">Serine/threonine-protein kinase</keyword>
<dbReference type="PROSITE" id="PS00107">
    <property type="entry name" value="PROTEIN_KINASE_ATP"/>
    <property type="match status" value="1"/>
</dbReference>
<feature type="domain" description="EF-hand" evidence="14">
    <location>
        <begin position="842"/>
        <end position="874"/>
    </location>
</feature>
<dbReference type="CDD" id="cd00051">
    <property type="entry name" value="EFh"/>
    <property type="match status" value="4"/>
</dbReference>
<evidence type="ECO:0000313" key="15">
    <source>
        <dbReference type="EMBL" id="CEL95130.1"/>
    </source>
</evidence>
<gene>
    <name evidence="15" type="ORF">Vbra_11735</name>
</gene>
<dbReference type="PROSITE" id="PS00108">
    <property type="entry name" value="PROTEIN_KINASE_ST"/>
    <property type="match status" value="1"/>
</dbReference>
<dbReference type="InterPro" id="IPR002048">
    <property type="entry name" value="EF_hand_dom"/>
</dbReference>
<keyword evidence="7 11" id="KW-0067">ATP-binding</keyword>
<feature type="binding site" evidence="11">
    <location>
        <position position="43"/>
    </location>
    <ligand>
        <name>ATP</name>
        <dbReference type="ChEBI" id="CHEBI:30616"/>
    </ligand>
</feature>
<feature type="region of interest" description="Disordered" evidence="12">
    <location>
        <begin position="660"/>
        <end position="680"/>
    </location>
</feature>
<comment type="catalytic activity">
    <reaction evidence="9">
        <text>L-threonyl-[protein] + ATP = O-phospho-L-threonyl-[protein] + ADP + H(+)</text>
        <dbReference type="Rhea" id="RHEA:46608"/>
        <dbReference type="Rhea" id="RHEA-COMP:11060"/>
        <dbReference type="Rhea" id="RHEA-COMP:11605"/>
        <dbReference type="ChEBI" id="CHEBI:15378"/>
        <dbReference type="ChEBI" id="CHEBI:30013"/>
        <dbReference type="ChEBI" id="CHEBI:30616"/>
        <dbReference type="ChEBI" id="CHEBI:61977"/>
        <dbReference type="ChEBI" id="CHEBI:456216"/>
        <dbReference type="EC" id="2.7.11.1"/>
    </reaction>
</comment>
<comment type="catalytic activity">
    <reaction evidence="10">
        <text>L-seryl-[protein] + ATP = O-phospho-L-seryl-[protein] + ADP + H(+)</text>
        <dbReference type="Rhea" id="RHEA:17989"/>
        <dbReference type="Rhea" id="RHEA-COMP:9863"/>
        <dbReference type="Rhea" id="RHEA-COMP:11604"/>
        <dbReference type="ChEBI" id="CHEBI:15378"/>
        <dbReference type="ChEBI" id="CHEBI:29999"/>
        <dbReference type="ChEBI" id="CHEBI:30616"/>
        <dbReference type="ChEBI" id="CHEBI:83421"/>
        <dbReference type="ChEBI" id="CHEBI:456216"/>
        <dbReference type="EC" id="2.7.11.1"/>
    </reaction>
</comment>
<dbReference type="InterPro" id="IPR000719">
    <property type="entry name" value="Prot_kinase_dom"/>
</dbReference>
<evidence type="ECO:0000256" key="7">
    <source>
        <dbReference type="ARBA" id="ARBA00022840"/>
    </source>
</evidence>
<evidence type="ECO:0000259" key="14">
    <source>
        <dbReference type="PROSITE" id="PS50222"/>
    </source>
</evidence>
<keyword evidence="3" id="KW-0808">Transferase</keyword>
<dbReference type="PROSITE" id="PS50011">
    <property type="entry name" value="PROTEIN_KINASE_DOM"/>
    <property type="match status" value="1"/>
</dbReference>
<dbReference type="SUPFAM" id="SSF56112">
    <property type="entry name" value="Protein kinase-like (PK-like)"/>
    <property type="match status" value="1"/>
</dbReference>
<feature type="compositionally biased region" description="Pro residues" evidence="12">
    <location>
        <begin position="317"/>
        <end position="332"/>
    </location>
</feature>
<dbReference type="EC" id="2.7.11.1" evidence="1"/>
<dbReference type="InterPro" id="IPR017441">
    <property type="entry name" value="Protein_kinase_ATP_BS"/>
</dbReference>
<dbReference type="GO" id="GO:0004674">
    <property type="term" value="F:protein serine/threonine kinase activity"/>
    <property type="evidence" value="ECO:0007669"/>
    <property type="project" value="UniProtKB-KW"/>
</dbReference>
<dbReference type="AlphaFoldDB" id="A0A0G4EFM3"/>
<feature type="domain" description="EF-hand" evidence="14">
    <location>
        <begin position="610"/>
        <end position="645"/>
    </location>
</feature>
<feature type="domain" description="EF-hand" evidence="14">
    <location>
        <begin position="492"/>
        <end position="523"/>
    </location>
</feature>
<feature type="domain" description="EF-hand" evidence="14">
    <location>
        <begin position="451"/>
        <end position="486"/>
    </location>
</feature>
<evidence type="ECO:0000256" key="8">
    <source>
        <dbReference type="ARBA" id="ARBA00024334"/>
    </source>
</evidence>
<accession>A0A0G4EFM3</accession>
<keyword evidence="6" id="KW-0106">Calcium</keyword>
<proteinExistence type="inferred from homology"/>
<evidence type="ECO:0000256" key="2">
    <source>
        <dbReference type="ARBA" id="ARBA00022527"/>
    </source>
</evidence>
<dbReference type="Proteomes" id="UP000041254">
    <property type="component" value="Unassembled WGS sequence"/>
</dbReference>
<dbReference type="InterPro" id="IPR008271">
    <property type="entry name" value="Ser/Thr_kinase_AS"/>
</dbReference>
<dbReference type="GO" id="GO:0005509">
    <property type="term" value="F:calcium ion binding"/>
    <property type="evidence" value="ECO:0007669"/>
    <property type="project" value="InterPro"/>
</dbReference>
<dbReference type="Gene3D" id="1.10.238.10">
    <property type="entry name" value="EF-hand"/>
    <property type="match status" value="4"/>
</dbReference>
<reference evidence="15 16" key="1">
    <citation type="submission" date="2014-11" db="EMBL/GenBank/DDBJ databases">
        <authorList>
            <person name="Zhu J."/>
            <person name="Qi W."/>
            <person name="Song R."/>
        </authorList>
    </citation>
    <scope>NUCLEOTIDE SEQUENCE [LARGE SCALE GENOMIC DNA]</scope>
</reference>
<evidence type="ECO:0000256" key="4">
    <source>
        <dbReference type="ARBA" id="ARBA00022741"/>
    </source>
</evidence>
<dbReference type="SMART" id="SM00220">
    <property type="entry name" value="S_TKc"/>
    <property type="match status" value="1"/>
</dbReference>
<dbReference type="PhylomeDB" id="A0A0G4EFM3"/>
<evidence type="ECO:0000313" key="16">
    <source>
        <dbReference type="Proteomes" id="UP000041254"/>
    </source>
</evidence>
<dbReference type="SMART" id="SM00054">
    <property type="entry name" value="EFh"/>
    <property type="match status" value="8"/>
</dbReference>
<dbReference type="Gene3D" id="1.10.510.10">
    <property type="entry name" value="Transferase(Phosphotransferase) domain 1"/>
    <property type="match status" value="1"/>
</dbReference>
<evidence type="ECO:0000256" key="3">
    <source>
        <dbReference type="ARBA" id="ARBA00022679"/>
    </source>
</evidence>
<dbReference type="GO" id="GO:0005524">
    <property type="term" value="F:ATP binding"/>
    <property type="evidence" value="ECO:0007669"/>
    <property type="project" value="UniProtKB-UniRule"/>
</dbReference>
<dbReference type="EMBL" id="CDMY01000227">
    <property type="protein sequence ID" value="CEL95130.1"/>
    <property type="molecule type" value="Genomic_DNA"/>
</dbReference>
<feature type="domain" description="EF-hand" evidence="14">
    <location>
        <begin position="748"/>
        <end position="783"/>
    </location>
</feature>
<keyword evidence="16" id="KW-1185">Reference proteome</keyword>
<dbReference type="InParanoid" id="A0A0G4EFM3"/>
<dbReference type="PROSITE" id="PS50222">
    <property type="entry name" value="EF_HAND_2"/>
    <property type="match status" value="7"/>
</dbReference>
<feature type="domain" description="Protein kinase" evidence="13">
    <location>
        <begin position="13"/>
        <end position="271"/>
    </location>
</feature>
<evidence type="ECO:0000256" key="1">
    <source>
        <dbReference type="ARBA" id="ARBA00012513"/>
    </source>
</evidence>
<keyword evidence="4 11" id="KW-0547">Nucleotide-binding</keyword>
<dbReference type="InterPro" id="IPR018247">
    <property type="entry name" value="EF_Hand_1_Ca_BS"/>
</dbReference>
<feature type="domain" description="EF-hand" evidence="14">
    <location>
        <begin position="806"/>
        <end position="841"/>
    </location>
</feature>
<dbReference type="InterPro" id="IPR011992">
    <property type="entry name" value="EF-hand-dom_pair"/>
</dbReference>
<dbReference type="STRING" id="1169540.A0A0G4EFM3"/>
<evidence type="ECO:0000259" key="13">
    <source>
        <dbReference type="PROSITE" id="PS50011"/>
    </source>
</evidence>